<name>A0A5B7EMA3_PORTR</name>
<feature type="signal peptide" evidence="2">
    <location>
        <begin position="1"/>
        <end position="17"/>
    </location>
</feature>
<accession>A0A5B7EMA3</accession>
<keyword evidence="2" id="KW-0732">Signal</keyword>
<sequence length="72" mass="7685">MVLGSATLKCLLPVISRVLVMDNIEEEGEERGGGRSSKDESPSMKTSGVIPVNPLVEGFSSQKLAFSLDSLF</sequence>
<proteinExistence type="predicted"/>
<protein>
    <submittedName>
        <fullName evidence="3">Uncharacterized protein</fullName>
    </submittedName>
</protein>
<evidence type="ECO:0000256" key="1">
    <source>
        <dbReference type="SAM" id="MobiDB-lite"/>
    </source>
</evidence>
<evidence type="ECO:0000313" key="4">
    <source>
        <dbReference type="Proteomes" id="UP000324222"/>
    </source>
</evidence>
<keyword evidence="4" id="KW-1185">Reference proteome</keyword>
<dbReference type="Proteomes" id="UP000324222">
    <property type="component" value="Unassembled WGS sequence"/>
</dbReference>
<dbReference type="AlphaFoldDB" id="A0A5B7EMA3"/>
<gene>
    <name evidence="3" type="ORF">E2C01_027850</name>
</gene>
<evidence type="ECO:0000313" key="3">
    <source>
        <dbReference type="EMBL" id="MPC34458.1"/>
    </source>
</evidence>
<evidence type="ECO:0000256" key="2">
    <source>
        <dbReference type="SAM" id="SignalP"/>
    </source>
</evidence>
<organism evidence="3 4">
    <name type="scientific">Portunus trituberculatus</name>
    <name type="common">Swimming crab</name>
    <name type="synonym">Neptunus trituberculatus</name>
    <dbReference type="NCBI Taxonomy" id="210409"/>
    <lineage>
        <taxon>Eukaryota</taxon>
        <taxon>Metazoa</taxon>
        <taxon>Ecdysozoa</taxon>
        <taxon>Arthropoda</taxon>
        <taxon>Crustacea</taxon>
        <taxon>Multicrustacea</taxon>
        <taxon>Malacostraca</taxon>
        <taxon>Eumalacostraca</taxon>
        <taxon>Eucarida</taxon>
        <taxon>Decapoda</taxon>
        <taxon>Pleocyemata</taxon>
        <taxon>Brachyura</taxon>
        <taxon>Eubrachyura</taxon>
        <taxon>Portunoidea</taxon>
        <taxon>Portunidae</taxon>
        <taxon>Portuninae</taxon>
        <taxon>Portunus</taxon>
    </lineage>
</organism>
<dbReference type="EMBL" id="VSRR010003058">
    <property type="protein sequence ID" value="MPC34458.1"/>
    <property type="molecule type" value="Genomic_DNA"/>
</dbReference>
<feature type="chain" id="PRO_5022782791" evidence="2">
    <location>
        <begin position="18"/>
        <end position="72"/>
    </location>
</feature>
<feature type="region of interest" description="Disordered" evidence="1">
    <location>
        <begin position="25"/>
        <end position="49"/>
    </location>
</feature>
<feature type="compositionally biased region" description="Basic and acidic residues" evidence="1">
    <location>
        <begin position="30"/>
        <end position="42"/>
    </location>
</feature>
<comment type="caution">
    <text evidence="3">The sequence shown here is derived from an EMBL/GenBank/DDBJ whole genome shotgun (WGS) entry which is preliminary data.</text>
</comment>
<reference evidence="3 4" key="1">
    <citation type="submission" date="2019-05" db="EMBL/GenBank/DDBJ databases">
        <title>Another draft genome of Portunus trituberculatus and its Hox gene families provides insights of decapod evolution.</title>
        <authorList>
            <person name="Jeong J.-H."/>
            <person name="Song I."/>
            <person name="Kim S."/>
            <person name="Choi T."/>
            <person name="Kim D."/>
            <person name="Ryu S."/>
            <person name="Kim W."/>
        </authorList>
    </citation>
    <scope>NUCLEOTIDE SEQUENCE [LARGE SCALE GENOMIC DNA]</scope>
    <source>
        <tissue evidence="3">Muscle</tissue>
    </source>
</reference>